<evidence type="ECO:0000313" key="1">
    <source>
        <dbReference type="EMBL" id="QFT24858.1"/>
    </source>
</evidence>
<dbReference type="RefSeq" id="WP_152429193.1">
    <property type="nucleotide sequence ID" value="NZ_CBCSDK010000020.1"/>
</dbReference>
<dbReference type="Proteomes" id="UP000326936">
    <property type="component" value="Chromosome"/>
</dbReference>
<sequence length="898" mass="103623">MNKYIQIINKNIVSCEVLSADFRFQRLLNLNEAKTSSFSINYFAKSFIEIFCNNKLDGINNRASSILTSSPRAKAALLSQYFMDYHRNDFEQTLTSINNAVDLIQIEFNNYLSKNKLSKNINDIFTELDFYLTLYLQCDVVNKDFAKDNIPLNSSRNLIKDIVSWDRKNKKLPILLKLLRANFESHSFNDSISLLKLVESKYSCCFKSRLAIIKTAYNMPKRALKLSDENIFEDYRTELTSNFHSLAEGRFIADYNKITCDTPDLIDLLAIYDFSKFTLNYDLSNKTKQLLEQSDLFNSAVENGKYLNVAMDLGIKSFSDIYNKYSFDGSHANLIFSELVNSGDFDEAYKLFKEDEAFFRSNLVAVFKLLSSLKKYDEFEKLLVDVLNEDFNFSTFNAPLFTKLNTVFELWHDARFLKTSISFYDSYPQTKDKENGIIVTCAQGVKALRHLPIPILVEMKRRGWKVVHLCNNYFMEDSGYSSSGAYERLLNNKQSDWNIIYEDELAVKDNINYWKGIHEHVSIGLRRYHLDYNTLRVKKDFLYRKRSADAGVESLKELISEVDPSTPIRVLMWDPHTTPGHAMRLYCESQQLHGDVEVINYKNGHENLGSAKEQLYSQKLSIANLTRDKINFARLGSPNGFERWLENQDDIVANELPIIHRDLTKEQTSYLDELKSFRNSGGRVYCLLGKVIFDLCEPLKSGLVHESMEDWVNHTIRTIANDEKIKLIVKPHPQELKNTIALFGAEGLKDLVKESSVNVDVIEPDFIGLDVLLPHLDLAIMWSGSSCLELAQAKVPTIWVSRYAYGEMPIGITEPTDLADYESILKTGVLVSDLDRLKVRAQNFFKYIKSDDVAYPYRYTNRPLTNKNIWPVACYQEDFDAYRKNGRAVIENMCDDVF</sequence>
<gene>
    <name evidence="1" type="ORF">FIV01_00060</name>
</gene>
<organism evidence="1 2">
    <name type="scientific">Vibrio aquimaris</name>
    <dbReference type="NCBI Taxonomy" id="2587862"/>
    <lineage>
        <taxon>Bacteria</taxon>
        <taxon>Pseudomonadati</taxon>
        <taxon>Pseudomonadota</taxon>
        <taxon>Gammaproteobacteria</taxon>
        <taxon>Vibrionales</taxon>
        <taxon>Vibrionaceae</taxon>
        <taxon>Vibrio</taxon>
    </lineage>
</organism>
<dbReference type="AlphaFoldDB" id="A0A5P9CEY3"/>
<evidence type="ECO:0000313" key="2">
    <source>
        <dbReference type="Proteomes" id="UP000326936"/>
    </source>
</evidence>
<keyword evidence="2" id="KW-1185">Reference proteome</keyword>
<protein>
    <recommendedName>
        <fullName evidence="3">Capsule polysaccharide biosynthesis protein</fullName>
    </recommendedName>
</protein>
<dbReference type="EMBL" id="CP045350">
    <property type="protein sequence ID" value="QFT24858.1"/>
    <property type="molecule type" value="Genomic_DNA"/>
</dbReference>
<dbReference type="OrthoDB" id="5911853at2"/>
<name>A0A5P9CEY3_9VIBR</name>
<reference evidence="1 2" key="1">
    <citation type="submission" date="2019-10" db="EMBL/GenBank/DDBJ databases">
        <title>Complete genome sequence of Vibrio sp. strain THAF100, isolated from non-filtered water from the water column of tank 6 of a marine aquarium containing stony-coral fragments. Water maintained at 26 degree C.</title>
        <authorList>
            <person name="Ruckert C."/>
            <person name="Franco A."/>
            <person name="Kalinowski J."/>
            <person name="Glaeser S."/>
        </authorList>
    </citation>
    <scope>NUCLEOTIDE SEQUENCE [LARGE SCALE GENOMIC DNA]</scope>
    <source>
        <strain evidence="1 2">THAF100</strain>
    </source>
</reference>
<proteinExistence type="predicted"/>
<dbReference type="KEGG" id="vaq:FIV01_00060"/>
<accession>A0A5P9CEY3</accession>
<evidence type="ECO:0008006" key="3">
    <source>
        <dbReference type="Google" id="ProtNLM"/>
    </source>
</evidence>